<gene>
    <name evidence="3" type="ORF">niasHS_003125</name>
</gene>
<evidence type="ECO:0000313" key="3">
    <source>
        <dbReference type="EMBL" id="KAL3099670.1"/>
    </source>
</evidence>
<feature type="region of interest" description="Disordered" evidence="1">
    <location>
        <begin position="65"/>
        <end position="129"/>
    </location>
</feature>
<feature type="signal peptide" evidence="2">
    <location>
        <begin position="1"/>
        <end position="27"/>
    </location>
</feature>
<dbReference type="Proteomes" id="UP001620645">
    <property type="component" value="Unassembled WGS sequence"/>
</dbReference>
<dbReference type="AlphaFoldDB" id="A0ABD2KAH3"/>
<comment type="caution">
    <text evidence="3">The sequence shown here is derived from an EMBL/GenBank/DDBJ whole genome shotgun (WGS) entry which is preliminary data.</text>
</comment>
<proteinExistence type="predicted"/>
<keyword evidence="2" id="KW-0732">Signal</keyword>
<feature type="compositionally biased region" description="Low complexity" evidence="1">
    <location>
        <begin position="71"/>
        <end position="82"/>
    </location>
</feature>
<feature type="chain" id="PRO_5044890089" evidence="2">
    <location>
        <begin position="28"/>
        <end position="194"/>
    </location>
</feature>
<organism evidence="3 4">
    <name type="scientific">Heterodera schachtii</name>
    <name type="common">Sugarbeet cyst nematode worm</name>
    <name type="synonym">Tylenchus schachtii</name>
    <dbReference type="NCBI Taxonomy" id="97005"/>
    <lineage>
        <taxon>Eukaryota</taxon>
        <taxon>Metazoa</taxon>
        <taxon>Ecdysozoa</taxon>
        <taxon>Nematoda</taxon>
        <taxon>Chromadorea</taxon>
        <taxon>Rhabditida</taxon>
        <taxon>Tylenchina</taxon>
        <taxon>Tylenchomorpha</taxon>
        <taxon>Tylenchoidea</taxon>
        <taxon>Heteroderidae</taxon>
        <taxon>Heteroderinae</taxon>
        <taxon>Heterodera</taxon>
    </lineage>
</organism>
<keyword evidence="4" id="KW-1185">Reference proteome</keyword>
<sequence length="194" mass="20590">MELLRIAMNQFVPLLFLCFMMCQESPANDGKKKGFIRYIGESAKAISSVVGSTVPFGGGLGVPFGSGGTTSGTPLRRTTSSGAGLTRPNRHNGMDGGNISGTPLRRTTSSGPNRHNSLNGGTISGTPLRRTISSAGGLTRPNRHNDLMALEPLREAISERRGETQGQMIWPTFGQQKTADELLNSSLPIQSCNS</sequence>
<name>A0ABD2KAH3_HETSC</name>
<evidence type="ECO:0000313" key="4">
    <source>
        <dbReference type="Proteomes" id="UP001620645"/>
    </source>
</evidence>
<reference evidence="3 4" key="1">
    <citation type="submission" date="2024-10" db="EMBL/GenBank/DDBJ databases">
        <authorList>
            <person name="Kim D."/>
        </authorList>
    </citation>
    <scope>NUCLEOTIDE SEQUENCE [LARGE SCALE GENOMIC DNA]</scope>
    <source>
        <strain evidence="3">Taebaek</strain>
    </source>
</reference>
<evidence type="ECO:0000256" key="2">
    <source>
        <dbReference type="SAM" id="SignalP"/>
    </source>
</evidence>
<accession>A0ABD2KAH3</accession>
<evidence type="ECO:0000256" key="1">
    <source>
        <dbReference type="SAM" id="MobiDB-lite"/>
    </source>
</evidence>
<protein>
    <submittedName>
        <fullName evidence="3">Uncharacterized protein</fullName>
    </submittedName>
</protein>
<dbReference type="EMBL" id="JBICCN010000039">
    <property type="protein sequence ID" value="KAL3099670.1"/>
    <property type="molecule type" value="Genomic_DNA"/>
</dbReference>
<feature type="compositionally biased region" description="Polar residues" evidence="1">
    <location>
        <begin position="105"/>
        <end position="129"/>
    </location>
</feature>